<proteinExistence type="inferred from homology"/>
<evidence type="ECO:0000256" key="1">
    <source>
        <dbReference type="ARBA" id="ARBA00011063"/>
    </source>
</evidence>
<dbReference type="InterPro" id="IPR050438">
    <property type="entry name" value="LMW_PTPase"/>
</dbReference>
<dbReference type="PRINTS" id="PR00719">
    <property type="entry name" value="LMWPTPASE"/>
</dbReference>
<accession>A0A023JM23</accession>
<dbReference type="RefSeq" id="WP_004199302.1">
    <property type="nucleotide sequence ID" value="NZ_CP009872.1"/>
</dbReference>
<dbReference type="CDD" id="cd16343">
    <property type="entry name" value="LMWPTP"/>
    <property type="match status" value="1"/>
</dbReference>
<keyword evidence="4" id="KW-0904">Protein phosphatase</keyword>
<dbReference type="PANTHER" id="PTHR11717:SF31">
    <property type="entry name" value="LOW MOLECULAR WEIGHT PROTEIN-TYROSINE-PHOSPHATASE ETP-RELATED"/>
    <property type="match status" value="1"/>
</dbReference>
<comment type="similarity">
    <text evidence="1">Belongs to the low molecular weight phosphotyrosine protein phosphatase family.</text>
</comment>
<evidence type="ECO:0000256" key="6">
    <source>
        <dbReference type="PIRSR" id="PIRSR617867-1"/>
    </source>
</evidence>
<keyword evidence="3" id="KW-0378">Hydrolase</keyword>
<reference evidence="8" key="1">
    <citation type="journal article" date="2014" name="Antimicrob. Agents Chemother.">
        <title>Multiplex PCR for Identification of Two Capsular Types in Epidemic KPC-Producing Klebsiella pneumoniae Sequence Type 258 Strains.</title>
        <authorList>
            <person name="Chen L."/>
            <person name="Chavda K.D."/>
            <person name="Findlay J."/>
            <person name="Peirano G."/>
            <person name="Hopkins K."/>
            <person name="Pitout J.D."/>
            <person name="Bonomo R.A."/>
            <person name="Woodford N."/>
            <person name="DeLeo F.R."/>
            <person name="Kreiswirth B.N."/>
        </authorList>
    </citation>
    <scope>NUCLEOTIDE SEQUENCE</scope>
    <source>
        <strain evidence="8">BK32192</strain>
    </source>
</reference>
<feature type="active site" description="Proton donor" evidence="6">
    <location>
        <position position="115"/>
    </location>
</feature>
<feature type="active site" description="Nucleophile" evidence="6">
    <location>
        <position position="9"/>
    </location>
</feature>
<dbReference type="Gene3D" id="3.40.50.2300">
    <property type="match status" value="1"/>
</dbReference>
<evidence type="ECO:0000256" key="3">
    <source>
        <dbReference type="ARBA" id="ARBA00022801"/>
    </source>
</evidence>
<comment type="catalytic activity">
    <reaction evidence="5">
        <text>O-phospho-L-tyrosyl-[protein] + H2O = L-tyrosyl-[protein] + phosphate</text>
        <dbReference type="Rhea" id="RHEA:10684"/>
        <dbReference type="Rhea" id="RHEA-COMP:10136"/>
        <dbReference type="Rhea" id="RHEA-COMP:20101"/>
        <dbReference type="ChEBI" id="CHEBI:15377"/>
        <dbReference type="ChEBI" id="CHEBI:43474"/>
        <dbReference type="ChEBI" id="CHEBI:46858"/>
        <dbReference type="ChEBI" id="CHEBI:61978"/>
        <dbReference type="EC" id="3.1.3.48"/>
    </reaction>
</comment>
<dbReference type="SUPFAM" id="SSF52788">
    <property type="entry name" value="Phosphotyrosine protein phosphatases I"/>
    <property type="match status" value="1"/>
</dbReference>
<dbReference type="SMART" id="SM00226">
    <property type="entry name" value="LMWPc"/>
    <property type="match status" value="1"/>
</dbReference>
<dbReference type="PANTHER" id="PTHR11717">
    <property type="entry name" value="LOW MOLECULAR WEIGHT PROTEIN TYROSINE PHOSPHATASE"/>
    <property type="match status" value="1"/>
</dbReference>
<feature type="domain" description="Phosphotyrosine protein phosphatase I" evidence="7">
    <location>
        <begin position="3"/>
        <end position="141"/>
    </location>
</feature>
<dbReference type="Pfam" id="PF01451">
    <property type="entry name" value="LMWPc"/>
    <property type="match status" value="1"/>
</dbReference>
<dbReference type="EMBL" id="KF793262">
    <property type="protein sequence ID" value="AHJ80459.1"/>
    <property type="molecule type" value="Genomic_DNA"/>
</dbReference>
<sequence length="144" mass="16117">MFDSILVVCMGNICRSPTGEGLLKKIFPNKQISSAGITALVGKSADKMAINIAKQHGLNIEDHKAQQFTSSLALNYDLILVMEKEHISRLTTISPELRGKIMLFGHWHNGIDIPDPYRKSSAAFEYVYQLLEISAKKWAEKINN</sequence>
<feature type="active site" evidence="6">
    <location>
        <position position="15"/>
    </location>
</feature>
<protein>
    <recommendedName>
        <fullName evidence="2">protein-tyrosine-phosphatase</fullName>
        <ecNumber evidence="2">3.1.3.48</ecNumber>
    </recommendedName>
</protein>
<dbReference type="PATRIC" id="fig|72407.105.peg.1430"/>
<dbReference type="InterPro" id="IPR023485">
    <property type="entry name" value="Ptyr_pPase"/>
</dbReference>
<name>A0A023JM23_KLEPN</name>
<dbReference type="InterPro" id="IPR036196">
    <property type="entry name" value="Ptyr_pPase_sf"/>
</dbReference>
<dbReference type="KEGG" id="kpw:KPNIH30_18045"/>
<dbReference type="AlphaFoldDB" id="A0A023JM23"/>
<evidence type="ECO:0000259" key="7">
    <source>
        <dbReference type="SMART" id="SM00226"/>
    </source>
</evidence>
<dbReference type="FunFam" id="3.40.50.2300:FF:000041">
    <property type="entry name" value="Low molecular weight protein-tyrosine-phosphatase"/>
    <property type="match status" value="1"/>
</dbReference>
<dbReference type="InterPro" id="IPR017867">
    <property type="entry name" value="Tyr_phospatase_low_mol_wt"/>
</dbReference>
<evidence type="ECO:0000313" key="8">
    <source>
        <dbReference type="EMBL" id="AHJ80459.1"/>
    </source>
</evidence>
<dbReference type="EC" id="3.1.3.48" evidence="2"/>
<evidence type="ECO:0000256" key="5">
    <source>
        <dbReference type="ARBA" id="ARBA00051722"/>
    </source>
</evidence>
<evidence type="ECO:0000256" key="2">
    <source>
        <dbReference type="ARBA" id="ARBA00013064"/>
    </source>
</evidence>
<dbReference type="GO" id="GO:0004725">
    <property type="term" value="F:protein tyrosine phosphatase activity"/>
    <property type="evidence" value="ECO:0007669"/>
    <property type="project" value="UniProtKB-EC"/>
</dbReference>
<evidence type="ECO:0000256" key="4">
    <source>
        <dbReference type="ARBA" id="ARBA00022912"/>
    </source>
</evidence>
<organism evidence="8">
    <name type="scientific">Klebsiella pneumoniae subsp. pneumoniae</name>
    <dbReference type="NCBI Taxonomy" id="72407"/>
    <lineage>
        <taxon>Bacteria</taxon>
        <taxon>Pseudomonadati</taxon>
        <taxon>Pseudomonadota</taxon>
        <taxon>Gammaproteobacteria</taxon>
        <taxon>Enterobacterales</taxon>
        <taxon>Enterobacteriaceae</taxon>
        <taxon>Klebsiella/Raoultella group</taxon>
        <taxon>Klebsiella</taxon>
        <taxon>Klebsiella pneumoniae complex</taxon>
    </lineage>
</organism>